<dbReference type="RefSeq" id="WP_268748845.1">
    <property type="nucleotide sequence ID" value="NZ_CP082302.1"/>
</dbReference>
<name>A0ABT8HHC1_MYCAO</name>
<reference evidence="1" key="1">
    <citation type="submission" date="2023-07" db="EMBL/GenBank/DDBJ databases">
        <title>Degradation of tert-butanol by M. austroafricanum TBA100.</title>
        <authorList>
            <person name="Helbich S."/>
            <person name="Vainshtein Y."/>
        </authorList>
    </citation>
    <scope>NUCLEOTIDE SEQUENCE</scope>
    <source>
        <strain evidence="1">TBA100</strain>
    </source>
</reference>
<organism evidence="1 2">
    <name type="scientific">Mycolicibacterium austroafricanum</name>
    <name type="common">Mycobacterium austroafricanum</name>
    <dbReference type="NCBI Taxonomy" id="39687"/>
    <lineage>
        <taxon>Bacteria</taxon>
        <taxon>Bacillati</taxon>
        <taxon>Actinomycetota</taxon>
        <taxon>Actinomycetes</taxon>
        <taxon>Mycobacteriales</taxon>
        <taxon>Mycobacteriaceae</taxon>
        <taxon>Mycolicibacterium</taxon>
    </lineage>
</organism>
<accession>A0ABT8HHC1</accession>
<keyword evidence="2" id="KW-1185">Reference proteome</keyword>
<protein>
    <submittedName>
        <fullName evidence="1">ESX-1 secretion-associated protein</fullName>
    </submittedName>
</protein>
<sequence>MSVDTDLVRAYGAASSTHAAALHAAAARLTTAGGGADVLGPVGARFVAALRRAAQDEARVVAALSAALTAARDAASGSAQAYEGADTEAAGRIAF</sequence>
<evidence type="ECO:0000313" key="2">
    <source>
        <dbReference type="Proteomes" id="UP001172687"/>
    </source>
</evidence>
<dbReference type="EMBL" id="JAUHTC010000068">
    <property type="protein sequence ID" value="MDN4520152.1"/>
    <property type="molecule type" value="Genomic_DNA"/>
</dbReference>
<comment type="caution">
    <text evidence="1">The sequence shown here is derived from an EMBL/GenBank/DDBJ whole genome shotgun (WGS) entry which is preliminary data.</text>
</comment>
<dbReference type="Proteomes" id="UP001172687">
    <property type="component" value="Unassembled WGS sequence"/>
</dbReference>
<evidence type="ECO:0000313" key="1">
    <source>
        <dbReference type="EMBL" id="MDN4520152.1"/>
    </source>
</evidence>
<proteinExistence type="predicted"/>
<gene>
    <name evidence="1" type="ORF">QYF68_20355</name>
</gene>